<protein>
    <submittedName>
        <fullName evidence="1">Uncharacterized protein</fullName>
    </submittedName>
</protein>
<organism evidence="1 2">
    <name type="scientific">Durusdinium trenchii</name>
    <dbReference type="NCBI Taxonomy" id="1381693"/>
    <lineage>
        <taxon>Eukaryota</taxon>
        <taxon>Sar</taxon>
        <taxon>Alveolata</taxon>
        <taxon>Dinophyceae</taxon>
        <taxon>Suessiales</taxon>
        <taxon>Symbiodiniaceae</taxon>
        <taxon>Durusdinium</taxon>
    </lineage>
</organism>
<evidence type="ECO:0000313" key="1">
    <source>
        <dbReference type="EMBL" id="CAK9111149.1"/>
    </source>
</evidence>
<gene>
    <name evidence="1" type="ORF">CCMP2556_LOCUS51618</name>
</gene>
<accession>A0ABP0SFK4</accession>
<evidence type="ECO:0000313" key="2">
    <source>
        <dbReference type="Proteomes" id="UP001642484"/>
    </source>
</evidence>
<comment type="caution">
    <text evidence="1">The sequence shown here is derived from an EMBL/GenBank/DDBJ whole genome shotgun (WGS) entry which is preliminary data.</text>
</comment>
<reference evidence="1 2" key="1">
    <citation type="submission" date="2024-02" db="EMBL/GenBank/DDBJ databases">
        <authorList>
            <person name="Chen Y."/>
            <person name="Shah S."/>
            <person name="Dougan E. K."/>
            <person name="Thang M."/>
            <person name="Chan C."/>
        </authorList>
    </citation>
    <scope>NUCLEOTIDE SEQUENCE [LARGE SCALE GENOMIC DNA]</scope>
</reference>
<keyword evidence="2" id="KW-1185">Reference proteome</keyword>
<sequence>MLCFCTHSSSICLQRVAQVFLAVASTGAPREAKMVKVVKKPAMKKTIKTMKKAPSKTSSTGVGGFKIRIGIVHGKVFDPIRQGTQDRNYPEHLKIKNNTGPNADGWGGQFMADVSTGLKIMRLHPDIFHVDFMTMEQMTEKRLAKNHITFNFWGDMSIALMNGKPTLAKRIQKIQKNANTRHHPVWDYYEWIMHKSRYMKQCTKKGIPMIDTIHVENGFKAREVLKKIVAKGWEKFFVKPAYMSFFGAGVINGKTQDFLDNIEPLLQYEAENKQQKEFLVQPYVLKPNGNVFDEIRNFFIGGEWAYSVYTDGVDYEGFWEQPEGKLKEACKKLAIRTMEEVKKVHKWEGKPLPSLLNRIDIGVVPDKSKKEGWRIFVNEIEPQMTTWLGRYCPFVVQDRIASVAVQQIREMLKRSLAAKRKMPSPEKVRKLLAILDERLKA</sequence>
<dbReference type="Proteomes" id="UP001642484">
    <property type="component" value="Unassembled WGS sequence"/>
</dbReference>
<dbReference type="EMBL" id="CAXAMN010027512">
    <property type="protein sequence ID" value="CAK9111149.1"/>
    <property type="molecule type" value="Genomic_DNA"/>
</dbReference>
<dbReference type="SUPFAM" id="SSF56059">
    <property type="entry name" value="Glutathione synthetase ATP-binding domain-like"/>
    <property type="match status" value="1"/>
</dbReference>
<name>A0ABP0SFK4_9DINO</name>
<proteinExistence type="predicted"/>